<reference evidence="1 2" key="1">
    <citation type="submission" date="2019-05" db="EMBL/GenBank/DDBJ databases">
        <authorList>
            <person name="Narsing Rao M.P."/>
            <person name="Li W.J."/>
        </authorList>
    </citation>
    <scope>NUCLEOTIDE SEQUENCE [LARGE SCALE GENOMIC DNA]</scope>
    <source>
        <strain evidence="1 2">SYSU_K30003</strain>
    </source>
</reference>
<evidence type="ECO:0000313" key="2">
    <source>
        <dbReference type="Proteomes" id="UP000309676"/>
    </source>
</evidence>
<dbReference type="RefSeq" id="WP_138192646.1">
    <property type="nucleotide sequence ID" value="NZ_VCIW01000002.1"/>
</dbReference>
<keyword evidence="2" id="KW-1185">Reference proteome</keyword>
<dbReference type="Proteomes" id="UP000309676">
    <property type="component" value="Unassembled WGS sequence"/>
</dbReference>
<gene>
    <name evidence="1" type="ORF">FE782_03745</name>
</gene>
<dbReference type="AlphaFoldDB" id="A0A5R9GN07"/>
<protein>
    <submittedName>
        <fullName evidence="1">Uncharacterized protein</fullName>
    </submittedName>
</protein>
<sequence>MPKVSDEEWRLLDRAADITGIISRLIEDKEPGRYRFEWTYKHERKEIADICRQFQASEVPELQTVGLRIDRLVDAVIDTDRVFNTYEPTSRTARKQRQAIAEEGEKLEAAIAKFRNTVEKEAV</sequence>
<proteinExistence type="predicted"/>
<dbReference type="EMBL" id="VCIW01000002">
    <property type="protein sequence ID" value="TLS53395.1"/>
    <property type="molecule type" value="Genomic_DNA"/>
</dbReference>
<organism evidence="1 2">
    <name type="scientific">Paenibacillus antri</name>
    <dbReference type="NCBI Taxonomy" id="2582848"/>
    <lineage>
        <taxon>Bacteria</taxon>
        <taxon>Bacillati</taxon>
        <taxon>Bacillota</taxon>
        <taxon>Bacilli</taxon>
        <taxon>Bacillales</taxon>
        <taxon>Paenibacillaceae</taxon>
        <taxon>Paenibacillus</taxon>
    </lineage>
</organism>
<evidence type="ECO:0000313" key="1">
    <source>
        <dbReference type="EMBL" id="TLS53395.1"/>
    </source>
</evidence>
<name>A0A5R9GN07_9BACL</name>
<accession>A0A5R9GN07</accession>
<comment type="caution">
    <text evidence="1">The sequence shown here is derived from an EMBL/GenBank/DDBJ whole genome shotgun (WGS) entry which is preliminary data.</text>
</comment>